<name>A0A9X7PJ57_9ACTN</name>
<reference evidence="1 2" key="1">
    <citation type="submission" date="2018-03" db="EMBL/GenBank/DDBJ databases">
        <title>Chitinolytic properties of Streptosporangium nondiastaticum TBG75A20.</title>
        <authorList>
            <person name="Gayathri V."/>
            <person name="Shiburaj S."/>
        </authorList>
    </citation>
    <scope>NUCLEOTIDE SEQUENCE [LARGE SCALE GENOMIC DNA]</scope>
    <source>
        <strain evidence="1 2">TBG75A20</strain>
    </source>
</reference>
<protein>
    <submittedName>
        <fullName evidence="1">Uncharacterized protein</fullName>
    </submittedName>
</protein>
<dbReference type="RefSeq" id="WP_106674499.1">
    <property type="nucleotide sequence ID" value="NZ_PXWG01000006.1"/>
</dbReference>
<organism evidence="1 2">
    <name type="scientific">Streptosporangium nondiastaticum</name>
    <dbReference type="NCBI Taxonomy" id="35764"/>
    <lineage>
        <taxon>Bacteria</taxon>
        <taxon>Bacillati</taxon>
        <taxon>Actinomycetota</taxon>
        <taxon>Actinomycetes</taxon>
        <taxon>Streptosporangiales</taxon>
        <taxon>Streptosporangiaceae</taxon>
        <taxon>Streptosporangium</taxon>
    </lineage>
</organism>
<gene>
    <name evidence="1" type="ORF">B7P34_04695</name>
</gene>
<dbReference type="OrthoDB" id="4216684at2"/>
<dbReference type="EMBL" id="PXWG01000006">
    <property type="protein sequence ID" value="PSJ29813.1"/>
    <property type="molecule type" value="Genomic_DNA"/>
</dbReference>
<accession>A0A9X7PJ57</accession>
<dbReference type="AlphaFoldDB" id="A0A9X7PJ57"/>
<evidence type="ECO:0000313" key="1">
    <source>
        <dbReference type="EMBL" id="PSJ29813.1"/>
    </source>
</evidence>
<evidence type="ECO:0000313" key="2">
    <source>
        <dbReference type="Proteomes" id="UP000242427"/>
    </source>
</evidence>
<sequence length="111" mass="12065">MQITIPPYPIDEDHAPLLLDITLAETSRAADIAEGDVILGAVDEQGRVDYFNDYYRAAPMPYDPTCGCGVCYLAANDEGPVVNLGNDNPWDTCDPHHADARLVIIRAAHLA</sequence>
<comment type="caution">
    <text evidence="1">The sequence shown here is derived from an EMBL/GenBank/DDBJ whole genome shotgun (WGS) entry which is preliminary data.</text>
</comment>
<dbReference type="Proteomes" id="UP000242427">
    <property type="component" value="Unassembled WGS sequence"/>
</dbReference>
<keyword evidence="2" id="KW-1185">Reference proteome</keyword>
<proteinExistence type="predicted"/>